<protein>
    <submittedName>
        <fullName evidence="2">DUF2063 domain-containing protein</fullName>
    </submittedName>
</protein>
<dbReference type="InterPro" id="IPR018640">
    <property type="entry name" value="DUF2063"/>
</dbReference>
<dbReference type="Proteomes" id="UP000652198">
    <property type="component" value="Unassembled WGS sequence"/>
</dbReference>
<name>A0ABX2BKH5_9BURK</name>
<evidence type="ECO:0000313" key="3">
    <source>
        <dbReference type="Proteomes" id="UP000652198"/>
    </source>
</evidence>
<accession>A0ABX2BKH5</accession>
<comment type="caution">
    <text evidence="2">The sequence shown here is derived from an EMBL/GenBank/DDBJ whole genome shotgun (WGS) entry which is preliminary data.</text>
</comment>
<feature type="domain" description="Putative DNA-binding" evidence="1">
    <location>
        <begin position="60"/>
        <end position="125"/>
    </location>
</feature>
<dbReference type="Gene3D" id="1.10.150.690">
    <property type="entry name" value="DUF2063"/>
    <property type="match status" value="1"/>
</dbReference>
<proteinExistence type="predicted"/>
<gene>
    <name evidence="2" type="ORF">GNZ12_04755</name>
</gene>
<dbReference type="EMBL" id="WOEY01000018">
    <property type="protein sequence ID" value="NPT40630.1"/>
    <property type="molecule type" value="Genomic_DNA"/>
</dbReference>
<reference evidence="2 3" key="1">
    <citation type="submission" date="2019-11" db="EMBL/GenBank/DDBJ databases">
        <title>Metabolism of dissolved organic matter in forest soils.</title>
        <authorList>
            <person name="Cyle K.T."/>
            <person name="Wilhelm R.C."/>
            <person name="Martinez C.E."/>
        </authorList>
    </citation>
    <scope>NUCLEOTIDE SEQUENCE [LARGE SCALE GENOMIC DNA]</scope>
    <source>
        <strain evidence="2 3">1N</strain>
    </source>
</reference>
<evidence type="ECO:0000259" key="1">
    <source>
        <dbReference type="Pfam" id="PF09836"/>
    </source>
</evidence>
<dbReference type="Pfam" id="PF09836">
    <property type="entry name" value="DUF2063"/>
    <property type="match status" value="1"/>
</dbReference>
<sequence>MFAESLEGEELPVLSQLQCPAREADHAQAHGDSPACATEQAPCANGNGSGSGSGNELEDNLRQRVALYRSSVRANRRTALASAYPVLLALVGEAYFDALSVAYARAHPSQSGDLNRFGAAIPAFIETYEQAPRFRYFADLARLEWSLHLAYFAADAKVLTQPEWAALRPEDLLDAKLAVHPACALIVSRYAVAEIWSAHQPGGSFPVDLDSPTYALVVRPQWQPYVLVQCTAAHAAFDALQRGATLNEALDLAFAIDAEFDFTSQLRAWITASAITGLQPATQTAEHRVAPAP</sequence>
<evidence type="ECO:0000313" key="2">
    <source>
        <dbReference type="EMBL" id="NPT40630.1"/>
    </source>
</evidence>
<organism evidence="2 3">
    <name type="scientific">Paraburkholderia solitsugae</name>
    <dbReference type="NCBI Taxonomy" id="2675748"/>
    <lineage>
        <taxon>Bacteria</taxon>
        <taxon>Pseudomonadati</taxon>
        <taxon>Pseudomonadota</taxon>
        <taxon>Betaproteobacteria</taxon>
        <taxon>Burkholderiales</taxon>
        <taxon>Burkholderiaceae</taxon>
        <taxon>Paraburkholderia</taxon>
    </lineage>
</organism>
<dbReference type="InterPro" id="IPR044922">
    <property type="entry name" value="DUF2063_N_sf"/>
</dbReference>
<keyword evidence="3" id="KW-1185">Reference proteome</keyword>